<accession>A0A1E3G2U9</accession>
<dbReference type="HAMAP" id="MF_01219">
    <property type="entry name" value="PyrR"/>
    <property type="match status" value="1"/>
</dbReference>
<organism evidence="7 8">
    <name type="scientific">Fervidobacterium thailandense</name>
    <dbReference type="NCBI Taxonomy" id="1008305"/>
    <lineage>
        <taxon>Bacteria</taxon>
        <taxon>Thermotogati</taxon>
        <taxon>Thermotogota</taxon>
        <taxon>Thermotogae</taxon>
        <taxon>Thermotogales</taxon>
        <taxon>Fervidobacteriaceae</taxon>
        <taxon>Fervidobacterium</taxon>
    </lineage>
</organism>
<dbReference type="RefSeq" id="WP_069293042.1">
    <property type="nucleotide sequence ID" value="NZ_CP140110.1"/>
</dbReference>
<dbReference type="FunFam" id="3.40.50.2020:FF:000020">
    <property type="entry name" value="Bifunctional protein PyrR"/>
    <property type="match status" value="1"/>
</dbReference>
<protein>
    <recommendedName>
        <fullName evidence="5">Bifunctional protein PyrR</fullName>
    </recommendedName>
    <domain>
        <recommendedName>
            <fullName evidence="5">Pyrimidine operon regulatory protein</fullName>
        </recommendedName>
    </domain>
    <domain>
        <recommendedName>
            <fullName evidence="5">Uracil phosphoribosyltransferase</fullName>
            <shortName evidence="5">UPRTase</shortName>
            <ecNumber evidence="5">2.4.2.9</ecNumber>
        </recommendedName>
    </domain>
</protein>
<proteinExistence type="inferred from homology"/>
<reference evidence="8" key="1">
    <citation type="submission" date="2016-04" db="EMBL/GenBank/DDBJ databases">
        <title>The genome sequence project of a novel Fervidobacterium isolate from a hot spring in Thailand.</title>
        <authorList>
            <person name="Gonzalez J.M."/>
            <person name="Cuecas A."/>
            <person name="Kanoksilapatham W."/>
        </authorList>
    </citation>
    <scope>NUCLEOTIDE SEQUENCE [LARGE SCALE GENOMIC DNA]</scope>
    <source>
        <strain evidence="8">FC2004</strain>
    </source>
</reference>
<comment type="caution">
    <text evidence="7">The sequence shown here is derived from an EMBL/GenBank/DDBJ whole genome shotgun (WGS) entry which is preliminary data.</text>
</comment>
<dbReference type="Gene3D" id="3.40.50.2020">
    <property type="match status" value="1"/>
</dbReference>
<dbReference type="AlphaFoldDB" id="A0A1E3G2U9"/>
<sequence length="178" mass="20001">MAGDVVKILGEDDIRRSLMRIAHEILERNKGARDIVLLGIITRGYYLAKRIGNNIKVIENVDVPVGALDVAPFRDDEKRTDKSEDRSLINFDVANKIVVLVDDVLFTGRTVRAAMDAIISRGRPRSIQLAVLVDRGHREFPIRPDFVGKNIPSSKEKELIKVKLKEVDGEDGVFILKM</sequence>
<keyword evidence="5 7" id="KW-0808">Transferase</keyword>
<comment type="function">
    <text evidence="5">Also displays a weak uracil phosphoribosyltransferase activity which is not physiologically significant.</text>
</comment>
<dbReference type="PANTHER" id="PTHR11608">
    <property type="entry name" value="BIFUNCTIONAL PROTEIN PYRR"/>
    <property type="match status" value="1"/>
</dbReference>
<comment type="similarity">
    <text evidence="1 5">Belongs to the purine/pyrimidine phosphoribosyltransferase family. PyrR subfamily.</text>
</comment>
<name>A0A1E3G2U9_9BACT</name>
<gene>
    <name evidence="5" type="primary">pyrR</name>
    <name evidence="7" type="ORF">A4H02_04860</name>
</gene>
<dbReference type="PANTHER" id="PTHR11608:SF0">
    <property type="entry name" value="BIFUNCTIONAL PROTEIN PYRR"/>
    <property type="match status" value="1"/>
</dbReference>
<feature type="short sequence motif" description="PRPP-binding" evidence="5">
    <location>
        <begin position="98"/>
        <end position="110"/>
    </location>
</feature>
<keyword evidence="8" id="KW-1185">Reference proteome</keyword>
<dbReference type="GO" id="GO:0006355">
    <property type="term" value="P:regulation of DNA-templated transcription"/>
    <property type="evidence" value="ECO:0007669"/>
    <property type="project" value="UniProtKB-UniRule"/>
</dbReference>
<evidence type="ECO:0000259" key="6">
    <source>
        <dbReference type="Pfam" id="PF00156"/>
    </source>
</evidence>
<evidence type="ECO:0000313" key="7">
    <source>
        <dbReference type="EMBL" id="ODN30574.1"/>
    </source>
</evidence>
<evidence type="ECO:0000256" key="5">
    <source>
        <dbReference type="HAMAP-Rule" id="MF_01219"/>
    </source>
</evidence>
<evidence type="ECO:0000256" key="4">
    <source>
        <dbReference type="ARBA" id="ARBA00052919"/>
    </source>
</evidence>
<dbReference type="OrthoDB" id="9802227at2"/>
<dbReference type="NCBIfam" id="NF003548">
    <property type="entry name" value="PRK05205.1-4"/>
    <property type="match status" value="1"/>
</dbReference>
<dbReference type="EC" id="2.4.2.9" evidence="5"/>
<keyword evidence="2 5" id="KW-0805">Transcription regulation</keyword>
<dbReference type="SUPFAM" id="SSF53271">
    <property type="entry name" value="PRTase-like"/>
    <property type="match status" value="1"/>
</dbReference>
<dbReference type="InterPro" id="IPR000836">
    <property type="entry name" value="PRTase_dom"/>
</dbReference>
<comment type="catalytic activity">
    <reaction evidence="4 5">
        <text>UMP + diphosphate = 5-phospho-alpha-D-ribose 1-diphosphate + uracil</text>
        <dbReference type="Rhea" id="RHEA:13017"/>
        <dbReference type="ChEBI" id="CHEBI:17568"/>
        <dbReference type="ChEBI" id="CHEBI:33019"/>
        <dbReference type="ChEBI" id="CHEBI:57865"/>
        <dbReference type="ChEBI" id="CHEBI:58017"/>
        <dbReference type="EC" id="2.4.2.9"/>
    </reaction>
</comment>
<evidence type="ECO:0000256" key="2">
    <source>
        <dbReference type="ARBA" id="ARBA00023015"/>
    </source>
</evidence>
<dbReference type="InterPro" id="IPR023050">
    <property type="entry name" value="PyrR"/>
</dbReference>
<dbReference type="Pfam" id="PF00156">
    <property type="entry name" value="Pribosyltran"/>
    <property type="match status" value="1"/>
</dbReference>
<dbReference type="Proteomes" id="UP000094570">
    <property type="component" value="Unassembled WGS sequence"/>
</dbReference>
<evidence type="ECO:0000256" key="1">
    <source>
        <dbReference type="ARBA" id="ARBA00005565"/>
    </source>
</evidence>
<dbReference type="EMBL" id="LWAF01000005">
    <property type="protein sequence ID" value="ODN30574.1"/>
    <property type="molecule type" value="Genomic_DNA"/>
</dbReference>
<keyword evidence="5 7" id="KW-0328">Glycosyltransferase</keyword>
<keyword evidence="3 5" id="KW-0804">Transcription</keyword>
<dbReference type="NCBIfam" id="NF003549">
    <property type="entry name" value="PRK05205.1-5"/>
    <property type="match status" value="1"/>
</dbReference>
<dbReference type="STRING" id="1008305.A4H02_04860"/>
<dbReference type="GO" id="GO:0004845">
    <property type="term" value="F:uracil phosphoribosyltransferase activity"/>
    <property type="evidence" value="ECO:0007669"/>
    <property type="project" value="UniProtKB-UniRule"/>
</dbReference>
<comment type="function">
    <text evidence="5">Regulates the transcription of the pyrimidine nucleotide (pyr) operon in response to exogenous pyrimidines.</text>
</comment>
<evidence type="ECO:0000256" key="3">
    <source>
        <dbReference type="ARBA" id="ARBA00023163"/>
    </source>
</evidence>
<dbReference type="InterPro" id="IPR029057">
    <property type="entry name" value="PRTase-like"/>
</dbReference>
<dbReference type="InterPro" id="IPR050137">
    <property type="entry name" value="PyrR_bifunctional"/>
</dbReference>
<feature type="domain" description="Phosphoribosyltransferase" evidence="6">
    <location>
        <begin position="17"/>
        <end position="156"/>
    </location>
</feature>
<dbReference type="CDD" id="cd06223">
    <property type="entry name" value="PRTases_typeI"/>
    <property type="match status" value="1"/>
</dbReference>
<evidence type="ECO:0000313" key="8">
    <source>
        <dbReference type="Proteomes" id="UP000094570"/>
    </source>
</evidence>